<protein>
    <submittedName>
        <fullName evidence="1">Type IV pilus assembly protein PilM</fullName>
    </submittedName>
</protein>
<dbReference type="Pfam" id="PF11104">
    <property type="entry name" value="PilM_2"/>
    <property type="match status" value="1"/>
</dbReference>
<proteinExistence type="predicted"/>
<dbReference type="PANTHER" id="PTHR32432">
    <property type="entry name" value="CELL DIVISION PROTEIN FTSA-RELATED"/>
    <property type="match status" value="1"/>
</dbReference>
<dbReference type="InterPro" id="IPR005883">
    <property type="entry name" value="PilM"/>
</dbReference>
<accession>A0ABS2QHD4</accession>
<organism evidence="1 2">
    <name type="scientific">Peribacillus deserti</name>
    <dbReference type="NCBI Taxonomy" id="673318"/>
    <lineage>
        <taxon>Bacteria</taxon>
        <taxon>Bacillati</taxon>
        <taxon>Bacillota</taxon>
        <taxon>Bacilli</taxon>
        <taxon>Bacillales</taxon>
        <taxon>Bacillaceae</taxon>
        <taxon>Peribacillus</taxon>
    </lineage>
</organism>
<name>A0ABS2QHD4_9BACI</name>
<dbReference type="Gene3D" id="3.30.1490.300">
    <property type="match status" value="1"/>
</dbReference>
<dbReference type="Proteomes" id="UP000823486">
    <property type="component" value="Unassembled WGS sequence"/>
</dbReference>
<gene>
    <name evidence="1" type="ORF">JOC77_001338</name>
</gene>
<comment type="caution">
    <text evidence="1">The sequence shown here is derived from an EMBL/GenBank/DDBJ whole genome shotgun (WGS) entry which is preliminary data.</text>
</comment>
<sequence length="324" mass="37503">MNIFKNGINRVHFTINDRFIRFVESGKNNSFIGYGQKCLPEGIIVEGLIKEPEILQMMMEELIMENKLKGKKLSFSVPDSYIILRLVSVPIEINEEEIVGYLYMELGETIHLPFEDPVIEAVDLGIKGTQREVLLIASKESILNEYTEMFESVSLKPEIADLSMLSLYRLYYHLNVSKEEEHLLMIQIGLDNMLLSVFHQRKPLLLSQFKLPFDGSQYEIIRNRRGQEFFTWNGKGDQFDTLSAEVLVEIERFMTYYKFNFTQGSHEVTKLLIAGDHPHMTSFQEKIVSTVDLQFESLLKPLFQTKKKTNIPPVYAECIGLALR</sequence>
<keyword evidence="2" id="KW-1185">Reference proteome</keyword>
<dbReference type="Gene3D" id="3.30.420.40">
    <property type="match status" value="2"/>
</dbReference>
<dbReference type="PANTHER" id="PTHR32432:SF3">
    <property type="entry name" value="ETHANOLAMINE UTILIZATION PROTEIN EUTJ"/>
    <property type="match status" value="1"/>
</dbReference>
<dbReference type="InterPro" id="IPR050696">
    <property type="entry name" value="FtsA/MreB"/>
</dbReference>
<reference evidence="1 2" key="1">
    <citation type="submission" date="2021-01" db="EMBL/GenBank/DDBJ databases">
        <title>Genomic Encyclopedia of Type Strains, Phase IV (KMG-IV): sequencing the most valuable type-strain genomes for metagenomic binning, comparative biology and taxonomic classification.</title>
        <authorList>
            <person name="Goeker M."/>
        </authorList>
    </citation>
    <scope>NUCLEOTIDE SEQUENCE [LARGE SCALE GENOMIC DNA]</scope>
    <source>
        <strain evidence="1 2">DSM 105482</strain>
    </source>
</reference>
<dbReference type="RefSeq" id="WP_204540413.1">
    <property type="nucleotide sequence ID" value="NZ_JAFBFI010000004.1"/>
</dbReference>
<dbReference type="EMBL" id="JAFBFI010000004">
    <property type="protein sequence ID" value="MBM7691928.1"/>
    <property type="molecule type" value="Genomic_DNA"/>
</dbReference>
<evidence type="ECO:0000313" key="1">
    <source>
        <dbReference type="EMBL" id="MBM7691928.1"/>
    </source>
</evidence>
<evidence type="ECO:0000313" key="2">
    <source>
        <dbReference type="Proteomes" id="UP000823486"/>
    </source>
</evidence>